<keyword evidence="2 7" id="KW-0812">Transmembrane</keyword>
<evidence type="ECO:0000256" key="5">
    <source>
        <dbReference type="ARBA" id="ARBA00038359"/>
    </source>
</evidence>
<sequence length="379" mass="42034">MAPIFLRDHVLAVEQPPIFNRRSGAFGLTITFTTIAWLCTLFRLYVRCRIIGSPWWDDFFVLLAMMSATSGSVVFCLLIGSYNMGRHIKSLTLDEANAFIKVFYIGSITYPVALTTIKLALLFQYLRIFGNGTRRRLICKCLIGFISIWGIFFCIPTWVPCLPVKAMWDLSPKSLATRRCWGFTSPHLAESLGFYITQSVTTTALDLAIFLLPLHLFFQSGTQRRTRIALIGLLLLGLCVNACSIARLVYSLSPTLDAMWDLSWNSPTPTGLAALEINLASICAALPVFWPVVRDKWAAVVTYQVIVASEPGVYTGKRKDESLPRQTKSGLGLVPKEPPKFEAAEWNPNALTGMGDTETVVESGAASAKKVKEKRSFGV</sequence>
<accession>A0AA40EEX2</accession>
<evidence type="ECO:0000256" key="2">
    <source>
        <dbReference type="ARBA" id="ARBA00022692"/>
    </source>
</evidence>
<feature type="region of interest" description="Disordered" evidence="6">
    <location>
        <begin position="317"/>
        <end position="339"/>
    </location>
</feature>
<feature type="transmembrane region" description="Helical" evidence="7">
    <location>
        <begin position="137"/>
        <end position="159"/>
    </location>
</feature>
<dbReference type="Proteomes" id="UP001172155">
    <property type="component" value="Unassembled WGS sequence"/>
</dbReference>
<dbReference type="PANTHER" id="PTHR33048:SF47">
    <property type="entry name" value="INTEGRAL MEMBRANE PROTEIN-RELATED"/>
    <property type="match status" value="1"/>
</dbReference>
<reference evidence="9" key="1">
    <citation type="submission" date="2023-06" db="EMBL/GenBank/DDBJ databases">
        <title>Genome-scale phylogeny and comparative genomics of the fungal order Sordariales.</title>
        <authorList>
            <consortium name="Lawrence Berkeley National Laboratory"/>
            <person name="Hensen N."/>
            <person name="Bonometti L."/>
            <person name="Westerberg I."/>
            <person name="Brannstrom I.O."/>
            <person name="Guillou S."/>
            <person name="Cros-Aarteil S."/>
            <person name="Calhoun S."/>
            <person name="Haridas S."/>
            <person name="Kuo A."/>
            <person name="Mondo S."/>
            <person name="Pangilinan J."/>
            <person name="Riley R."/>
            <person name="LaButti K."/>
            <person name="Andreopoulos B."/>
            <person name="Lipzen A."/>
            <person name="Chen C."/>
            <person name="Yanf M."/>
            <person name="Daum C."/>
            <person name="Ng V."/>
            <person name="Clum A."/>
            <person name="Steindorff A."/>
            <person name="Ohm R."/>
            <person name="Martin F."/>
            <person name="Silar P."/>
            <person name="Natvig D."/>
            <person name="Lalanne C."/>
            <person name="Gautier V."/>
            <person name="Ament-velasquez S.L."/>
            <person name="Kruys A."/>
            <person name="Hutchinson M.I."/>
            <person name="Powell A.J."/>
            <person name="Barry K."/>
            <person name="Miller A.N."/>
            <person name="Grigoriev I.V."/>
            <person name="Debuchy R."/>
            <person name="Gladieux P."/>
            <person name="Thoren M.H."/>
            <person name="Johannesson H."/>
        </authorList>
    </citation>
    <scope>NUCLEOTIDE SEQUENCE</scope>
    <source>
        <strain evidence="9">SMH3187-1</strain>
    </source>
</reference>
<comment type="subcellular location">
    <subcellularLocation>
        <location evidence="1">Membrane</location>
        <topology evidence="1">Multi-pass membrane protein</topology>
    </subcellularLocation>
</comment>
<evidence type="ECO:0000256" key="7">
    <source>
        <dbReference type="SAM" id="Phobius"/>
    </source>
</evidence>
<comment type="caution">
    <text evidence="9">The sequence shown here is derived from an EMBL/GenBank/DDBJ whole genome shotgun (WGS) entry which is preliminary data.</text>
</comment>
<dbReference type="InterPro" id="IPR052337">
    <property type="entry name" value="SAT4-like"/>
</dbReference>
<feature type="transmembrane region" description="Helical" evidence="7">
    <location>
        <begin position="228"/>
        <end position="250"/>
    </location>
</feature>
<feature type="transmembrane region" description="Helical" evidence="7">
    <location>
        <begin position="270"/>
        <end position="290"/>
    </location>
</feature>
<dbReference type="EMBL" id="JAUKUD010000007">
    <property type="protein sequence ID" value="KAK0738964.1"/>
    <property type="molecule type" value="Genomic_DNA"/>
</dbReference>
<dbReference type="Pfam" id="PF20684">
    <property type="entry name" value="Fung_rhodopsin"/>
    <property type="match status" value="1"/>
</dbReference>
<evidence type="ECO:0000256" key="6">
    <source>
        <dbReference type="SAM" id="MobiDB-lite"/>
    </source>
</evidence>
<feature type="transmembrane region" description="Helical" evidence="7">
    <location>
        <begin position="102"/>
        <end position="125"/>
    </location>
</feature>
<dbReference type="GO" id="GO:0016020">
    <property type="term" value="C:membrane"/>
    <property type="evidence" value="ECO:0007669"/>
    <property type="project" value="UniProtKB-SubCell"/>
</dbReference>
<feature type="transmembrane region" description="Helical" evidence="7">
    <location>
        <begin position="58"/>
        <end position="82"/>
    </location>
</feature>
<keyword evidence="3 7" id="KW-1133">Transmembrane helix</keyword>
<keyword evidence="4 7" id="KW-0472">Membrane</keyword>
<evidence type="ECO:0000256" key="4">
    <source>
        <dbReference type="ARBA" id="ARBA00023136"/>
    </source>
</evidence>
<comment type="similarity">
    <text evidence="5">Belongs to the SAT4 family.</text>
</comment>
<dbReference type="AlphaFoldDB" id="A0AA40EEX2"/>
<proteinExistence type="inferred from homology"/>
<evidence type="ECO:0000256" key="1">
    <source>
        <dbReference type="ARBA" id="ARBA00004141"/>
    </source>
</evidence>
<dbReference type="PANTHER" id="PTHR33048">
    <property type="entry name" value="PTH11-LIKE INTEGRAL MEMBRANE PROTEIN (AFU_ORTHOLOGUE AFUA_5G11245)"/>
    <property type="match status" value="1"/>
</dbReference>
<gene>
    <name evidence="9" type="ORF">B0T18DRAFT_450811</name>
</gene>
<feature type="domain" description="Rhodopsin" evidence="8">
    <location>
        <begin position="42"/>
        <end position="294"/>
    </location>
</feature>
<evidence type="ECO:0000256" key="3">
    <source>
        <dbReference type="ARBA" id="ARBA00022989"/>
    </source>
</evidence>
<evidence type="ECO:0000313" key="10">
    <source>
        <dbReference type="Proteomes" id="UP001172155"/>
    </source>
</evidence>
<organism evidence="9 10">
    <name type="scientific">Schizothecium vesticola</name>
    <dbReference type="NCBI Taxonomy" id="314040"/>
    <lineage>
        <taxon>Eukaryota</taxon>
        <taxon>Fungi</taxon>
        <taxon>Dikarya</taxon>
        <taxon>Ascomycota</taxon>
        <taxon>Pezizomycotina</taxon>
        <taxon>Sordariomycetes</taxon>
        <taxon>Sordariomycetidae</taxon>
        <taxon>Sordariales</taxon>
        <taxon>Schizotheciaceae</taxon>
        <taxon>Schizothecium</taxon>
    </lineage>
</organism>
<feature type="transmembrane region" description="Helical" evidence="7">
    <location>
        <begin position="25"/>
        <end position="46"/>
    </location>
</feature>
<evidence type="ECO:0000259" key="8">
    <source>
        <dbReference type="Pfam" id="PF20684"/>
    </source>
</evidence>
<evidence type="ECO:0000313" key="9">
    <source>
        <dbReference type="EMBL" id="KAK0738964.1"/>
    </source>
</evidence>
<protein>
    <recommendedName>
        <fullName evidence="8">Rhodopsin domain-containing protein</fullName>
    </recommendedName>
</protein>
<dbReference type="InterPro" id="IPR049326">
    <property type="entry name" value="Rhodopsin_dom_fungi"/>
</dbReference>
<name>A0AA40EEX2_9PEZI</name>
<keyword evidence="10" id="KW-1185">Reference proteome</keyword>
<feature type="transmembrane region" description="Helical" evidence="7">
    <location>
        <begin position="192"/>
        <end position="216"/>
    </location>
</feature>